<evidence type="ECO:0000256" key="1">
    <source>
        <dbReference type="ARBA" id="ARBA00000085"/>
    </source>
</evidence>
<dbReference type="Gene3D" id="3.30.565.10">
    <property type="entry name" value="Histidine kinase-like ATPase, C-terminal domain"/>
    <property type="match status" value="1"/>
</dbReference>
<evidence type="ECO:0000256" key="6">
    <source>
        <dbReference type="ARBA" id="ARBA00022777"/>
    </source>
</evidence>
<dbReference type="GO" id="GO:0000155">
    <property type="term" value="F:phosphorelay sensor kinase activity"/>
    <property type="evidence" value="ECO:0007669"/>
    <property type="project" value="InterPro"/>
</dbReference>
<dbReference type="EC" id="2.7.13.3" evidence="2"/>
<keyword evidence="9" id="KW-0472">Membrane</keyword>
<keyword evidence="7" id="KW-0067">ATP-binding</keyword>
<dbReference type="PANTHER" id="PTHR24421:SF10">
    <property type="entry name" value="NITRATE_NITRITE SENSOR PROTEIN NARQ"/>
    <property type="match status" value="1"/>
</dbReference>
<keyword evidence="9" id="KW-0812">Transmembrane</keyword>
<evidence type="ECO:0000256" key="8">
    <source>
        <dbReference type="ARBA" id="ARBA00023012"/>
    </source>
</evidence>
<dbReference type="InterPro" id="IPR036890">
    <property type="entry name" value="HATPase_C_sf"/>
</dbReference>
<evidence type="ECO:0000256" key="7">
    <source>
        <dbReference type="ARBA" id="ARBA00022840"/>
    </source>
</evidence>
<dbReference type="CDD" id="cd16917">
    <property type="entry name" value="HATPase_UhpB-NarQ-NarX-like"/>
    <property type="match status" value="1"/>
</dbReference>
<dbReference type="PANTHER" id="PTHR24421">
    <property type="entry name" value="NITRATE/NITRITE SENSOR PROTEIN NARX-RELATED"/>
    <property type="match status" value="1"/>
</dbReference>
<keyword evidence="8" id="KW-0902">Two-component regulatory system</keyword>
<dbReference type="SUPFAM" id="SSF55874">
    <property type="entry name" value="ATPase domain of HSP90 chaperone/DNA topoisomerase II/histidine kinase"/>
    <property type="match status" value="1"/>
</dbReference>
<evidence type="ECO:0000313" key="12">
    <source>
        <dbReference type="Proteomes" id="UP000218887"/>
    </source>
</evidence>
<dbReference type="Gene3D" id="1.20.5.1930">
    <property type="match status" value="1"/>
</dbReference>
<organism evidence="11 12">
    <name type="scientific">Virgibacillus profundi</name>
    <dbReference type="NCBI Taxonomy" id="2024555"/>
    <lineage>
        <taxon>Bacteria</taxon>
        <taxon>Bacillati</taxon>
        <taxon>Bacillota</taxon>
        <taxon>Bacilli</taxon>
        <taxon>Bacillales</taxon>
        <taxon>Bacillaceae</taxon>
        <taxon>Virgibacillus</taxon>
    </lineage>
</organism>
<evidence type="ECO:0000259" key="10">
    <source>
        <dbReference type="Pfam" id="PF07730"/>
    </source>
</evidence>
<dbReference type="InterPro" id="IPR050482">
    <property type="entry name" value="Sensor_HK_TwoCompSys"/>
</dbReference>
<feature type="domain" description="Signal transduction histidine kinase subgroup 3 dimerisation and phosphoacceptor" evidence="10">
    <location>
        <begin position="173"/>
        <end position="238"/>
    </location>
</feature>
<dbReference type="GO" id="GO:0005524">
    <property type="term" value="F:ATP binding"/>
    <property type="evidence" value="ECO:0007669"/>
    <property type="project" value="UniProtKB-KW"/>
</dbReference>
<feature type="transmembrane region" description="Helical" evidence="9">
    <location>
        <begin position="87"/>
        <end position="105"/>
    </location>
</feature>
<proteinExistence type="predicted"/>
<keyword evidence="4" id="KW-0808">Transferase</keyword>
<dbReference type="Pfam" id="PF07730">
    <property type="entry name" value="HisKA_3"/>
    <property type="match status" value="1"/>
</dbReference>
<keyword evidence="5" id="KW-0547">Nucleotide-binding</keyword>
<evidence type="ECO:0000256" key="9">
    <source>
        <dbReference type="SAM" id="Phobius"/>
    </source>
</evidence>
<feature type="transmembrane region" description="Helical" evidence="9">
    <location>
        <begin position="59"/>
        <end position="81"/>
    </location>
</feature>
<keyword evidence="12" id="KW-1185">Reference proteome</keyword>
<evidence type="ECO:0000256" key="4">
    <source>
        <dbReference type="ARBA" id="ARBA00022679"/>
    </source>
</evidence>
<keyword evidence="9" id="KW-1133">Transmembrane helix</keyword>
<dbReference type="RefSeq" id="WP_095654641.1">
    <property type="nucleotide sequence ID" value="NZ_NPOA01000003.1"/>
</dbReference>
<dbReference type="GO" id="GO:0016020">
    <property type="term" value="C:membrane"/>
    <property type="evidence" value="ECO:0007669"/>
    <property type="project" value="InterPro"/>
</dbReference>
<evidence type="ECO:0000313" key="11">
    <source>
        <dbReference type="EMBL" id="PAV30675.1"/>
    </source>
</evidence>
<comment type="caution">
    <text evidence="11">The sequence shown here is derived from an EMBL/GenBank/DDBJ whole genome shotgun (WGS) entry which is preliminary data.</text>
</comment>
<accession>A0A2A2IHT7</accession>
<dbReference type="AlphaFoldDB" id="A0A2A2IHT7"/>
<name>A0A2A2IHT7_9BACI</name>
<sequence>MKMIKEPMFFVNVWRFLMIGVLIHLWIMEEATTNSFILILLLMIMTSLRWRFALPVWSVLVDAFICFLFFPYTAISYYGLAVPIFELTIKGRAVFSLLFFISLFFTSASPNLLFWFFLQALFFGLFSYLTLKNQKVNKLEADEQRKARYELERIKIDLLEANQSVSQQAGLMERYRISRELHDHLGHDLTGASLALQAYEYIQDPHEADKLLEEVKNRLERSTKSLRETVHNMTPTTLMGVENLEYIINNYYQIDIDWKKSGDTLQVPAYMWSLLEACLKEALTNVVRHSNATKIEVDLHVTGTIARLSIQDNGTVPNQNQTGSGLRSLQMRARSLGGSVSINRDNGFLLVCVIPMEKGGADK</sequence>
<reference evidence="11 12" key="1">
    <citation type="submission" date="2017-08" db="EMBL/GenBank/DDBJ databases">
        <title>Virgibacillus indicus sp. nov. and Virgibacillus profoundi sp. nov, two moderately halophilic bacteria isolated from marine sediment by using the Microfluidic Streak Plate.</title>
        <authorList>
            <person name="Xu B."/>
            <person name="Hu B."/>
            <person name="Wang J."/>
            <person name="Zhu Y."/>
            <person name="Huang L."/>
            <person name="Du W."/>
            <person name="Huang Y."/>
        </authorList>
    </citation>
    <scope>NUCLEOTIDE SEQUENCE [LARGE SCALE GENOMIC DNA]</scope>
    <source>
        <strain evidence="11 12">IO3-P3-H5</strain>
    </source>
</reference>
<dbReference type="InterPro" id="IPR011712">
    <property type="entry name" value="Sig_transdc_His_kin_sub3_dim/P"/>
</dbReference>
<evidence type="ECO:0000256" key="5">
    <source>
        <dbReference type="ARBA" id="ARBA00022741"/>
    </source>
</evidence>
<dbReference type="GO" id="GO:0046983">
    <property type="term" value="F:protein dimerization activity"/>
    <property type="evidence" value="ECO:0007669"/>
    <property type="project" value="InterPro"/>
</dbReference>
<dbReference type="Proteomes" id="UP000218887">
    <property type="component" value="Unassembled WGS sequence"/>
</dbReference>
<gene>
    <name evidence="11" type="ORF">CIL05_06120</name>
</gene>
<evidence type="ECO:0000256" key="3">
    <source>
        <dbReference type="ARBA" id="ARBA00022553"/>
    </source>
</evidence>
<keyword evidence="6" id="KW-0418">Kinase</keyword>
<comment type="catalytic activity">
    <reaction evidence="1">
        <text>ATP + protein L-histidine = ADP + protein N-phospho-L-histidine.</text>
        <dbReference type="EC" id="2.7.13.3"/>
    </reaction>
</comment>
<feature type="transmembrane region" description="Helical" evidence="9">
    <location>
        <begin position="33"/>
        <end position="52"/>
    </location>
</feature>
<keyword evidence="3" id="KW-0597">Phosphoprotein</keyword>
<dbReference type="OrthoDB" id="9797605at2"/>
<dbReference type="EMBL" id="NPOA01000003">
    <property type="protein sequence ID" value="PAV30675.1"/>
    <property type="molecule type" value="Genomic_DNA"/>
</dbReference>
<evidence type="ECO:0000256" key="2">
    <source>
        <dbReference type="ARBA" id="ARBA00012438"/>
    </source>
</evidence>
<protein>
    <recommendedName>
        <fullName evidence="2">histidine kinase</fullName>
        <ecNumber evidence="2">2.7.13.3</ecNumber>
    </recommendedName>
</protein>